<evidence type="ECO:0000313" key="4">
    <source>
        <dbReference type="Proteomes" id="UP001152523"/>
    </source>
</evidence>
<reference evidence="3" key="1">
    <citation type="submission" date="2022-07" db="EMBL/GenBank/DDBJ databases">
        <authorList>
            <person name="Macas J."/>
            <person name="Novak P."/>
            <person name="Neumann P."/>
        </authorList>
    </citation>
    <scope>NUCLEOTIDE SEQUENCE</scope>
</reference>
<evidence type="ECO:0000313" key="3">
    <source>
        <dbReference type="EMBL" id="CAH9100959.1"/>
    </source>
</evidence>
<dbReference type="GO" id="GO:0016616">
    <property type="term" value="F:oxidoreductase activity, acting on the CH-OH group of donors, NAD or NADP as acceptor"/>
    <property type="evidence" value="ECO:0007669"/>
    <property type="project" value="UniProtKB-ARBA"/>
</dbReference>
<dbReference type="InterPro" id="IPR002347">
    <property type="entry name" value="SDR_fam"/>
</dbReference>
<dbReference type="PROSITE" id="PS00061">
    <property type="entry name" value="ADH_SHORT"/>
    <property type="match status" value="1"/>
</dbReference>
<dbReference type="Proteomes" id="UP001152523">
    <property type="component" value="Unassembled WGS sequence"/>
</dbReference>
<dbReference type="PRINTS" id="PR00080">
    <property type="entry name" value="SDRFAMILY"/>
</dbReference>
<dbReference type="PANTHER" id="PTHR42898">
    <property type="entry name" value="TROPINONE REDUCTASE"/>
    <property type="match status" value="1"/>
</dbReference>
<dbReference type="PANTHER" id="PTHR42898:SF28">
    <property type="entry name" value="TROPINONE REDUCTASE HOMOLOG"/>
    <property type="match status" value="1"/>
</dbReference>
<organism evidence="3 4">
    <name type="scientific">Cuscuta epithymum</name>
    <dbReference type="NCBI Taxonomy" id="186058"/>
    <lineage>
        <taxon>Eukaryota</taxon>
        <taxon>Viridiplantae</taxon>
        <taxon>Streptophyta</taxon>
        <taxon>Embryophyta</taxon>
        <taxon>Tracheophyta</taxon>
        <taxon>Spermatophyta</taxon>
        <taxon>Magnoliopsida</taxon>
        <taxon>eudicotyledons</taxon>
        <taxon>Gunneridae</taxon>
        <taxon>Pentapetalae</taxon>
        <taxon>asterids</taxon>
        <taxon>lamiids</taxon>
        <taxon>Solanales</taxon>
        <taxon>Convolvulaceae</taxon>
        <taxon>Cuscuteae</taxon>
        <taxon>Cuscuta</taxon>
        <taxon>Cuscuta subgen. Cuscuta</taxon>
    </lineage>
</organism>
<name>A0AAV0DGF0_9ASTE</name>
<evidence type="ECO:0000256" key="1">
    <source>
        <dbReference type="ARBA" id="ARBA00022857"/>
    </source>
</evidence>
<evidence type="ECO:0008006" key="5">
    <source>
        <dbReference type="Google" id="ProtNLM"/>
    </source>
</evidence>
<comment type="caution">
    <text evidence="3">The sequence shown here is derived from an EMBL/GenBank/DDBJ whole genome shotgun (WGS) entry which is preliminary data.</text>
</comment>
<dbReference type="FunFam" id="3.40.50.720:FF:000084">
    <property type="entry name" value="Short-chain dehydrogenase reductase"/>
    <property type="match status" value="1"/>
</dbReference>
<dbReference type="EMBL" id="CAMAPF010000109">
    <property type="protein sequence ID" value="CAH9100959.1"/>
    <property type="molecule type" value="Genomic_DNA"/>
</dbReference>
<dbReference type="Pfam" id="PF13561">
    <property type="entry name" value="adh_short_C2"/>
    <property type="match status" value="1"/>
</dbReference>
<dbReference type="InterPro" id="IPR045000">
    <property type="entry name" value="TR"/>
</dbReference>
<dbReference type="PRINTS" id="PR00081">
    <property type="entry name" value="GDHRDH"/>
</dbReference>
<keyword evidence="1" id="KW-0521">NADP</keyword>
<keyword evidence="4" id="KW-1185">Reference proteome</keyword>
<keyword evidence="2" id="KW-0560">Oxidoreductase</keyword>
<evidence type="ECO:0000256" key="2">
    <source>
        <dbReference type="ARBA" id="ARBA00023002"/>
    </source>
</evidence>
<protein>
    <recommendedName>
        <fullName evidence="5">Tropinone reductase I</fullName>
    </recommendedName>
</protein>
<proteinExistence type="predicted"/>
<sequence length="271" mass="29317">MAREREECTMNSRWSLKGKTALVTGGSRGIGAAIVEELAGFGATVHTCAIDEAELYEKLEDFKAKGFKVTGTVCDLASIKQRVELFETVSSHFNGKLDILVNCAAITKMRKANEYDHDEFSQIMQTNFESPYHLTQLCYPILKASGNDASIVFISSLAGTTALPALSMYGSSKAAINQLTKNMACEWAKDGIRVNSVSPWAVRTKTMNPEDIDPSIQAIIGSLTMRTPLKPLAEADEISPLVAFLCLPVASNITGQVIHVDGGFTAGGFHF</sequence>
<dbReference type="SUPFAM" id="SSF51735">
    <property type="entry name" value="NAD(P)-binding Rossmann-fold domains"/>
    <property type="match status" value="1"/>
</dbReference>
<accession>A0AAV0DGF0</accession>
<dbReference type="Gene3D" id="3.40.50.720">
    <property type="entry name" value="NAD(P)-binding Rossmann-like Domain"/>
    <property type="match status" value="1"/>
</dbReference>
<dbReference type="InterPro" id="IPR036291">
    <property type="entry name" value="NAD(P)-bd_dom_sf"/>
</dbReference>
<gene>
    <name evidence="3" type="ORF">CEPIT_LOCUS15453</name>
</gene>
<dbReference type="AlphaFoldDB" id="A0AAV0DGF0"/>
<dbReference type="InterPro" id="IPR020904">
    <property type="entry name" value="Sc_DH/Rdtase_CS"/>
</dbReference>